<evidence type="ECO:0000256" key="7">
    <source>
        <dbReference type="SAM" id="Phobius"/>
    </source>
</evidence>
<protein>
    <recommendedName>
        <fullName evidence="6">Ribosomal RNA small subunit methyltransferase I</fullName>
        <ecNumber evidence="6">2.1.1.198</ecNumber>
    </recommendedName>
    <alternativeName>
        <fullName evidence="6">16S rRNA 2'-O-ribose C1402 methyltransferase</fullName>
    </alternativeName>
    <alternativeName>
        <fullName evidence="6">rRNA (cytidine-2'-O-)-methyltransferase RsmI</fullName>
    </alternativeName>
</protein>
<keyword evidence="1 6" id="KW-0963">Cytoplasm</keyword>
<evidence type="ECO:0000259" key="8">
    <source>
        <dbReference type="Pfam" id="PF00590"/>
    </source>
</evidence>
<dbReference type="Pfam" id="PF00590">
    <property type="entry name" value="TP_methylase"/>
    <property type="match status" value="1"/>
</dbReference>
<reference evidence="9" key="1">
    <citation type="submission" date="2023-05" db="EMBL/GenBank/DDBJ databases">
        <title>Mariniplasma microaerophilum sp. nov., a novel anaerobic mollicute isolated from terrestrial mud volcano, Taman Peninsula, Russia.</title>
        <authorList>
            <person name="Khomyakova M.A."/>
            <person name="Merkel A.Y."/>
            <person name="Slobodkin A.I."/>
        </authorList>
    </citation>
    <scope>NUCLEOTIDE SEQUENCE</scope>
    <source>
        <strain evidence="9">M4Ah</strain>
    </source>
</reference>
<accession>A0AAW6UE54</accession>
<feature type="domain" description="Tetrapyrrole methylase" evidence="8">
    <location>
        <begin position="11"/>
        <end position="209"/>
    </location>
</feature>
<comment type="catalytic activity">
    <reaction evidence="6">
        <text>cytidine(1402) in 16S rRNA + S-adenosyl-L-methionine = 2'-O-methylcytidine(1402) in 16S rRNA + S-adenosyl-L-homocysteine + H(+)</text>
        <dbReference type="Rhea" id="RHEA:42924"/>
        <dbReference type="Rhea" id="RHEA-COMP:10285"/>
        <dbReference type="Rhea" id="RHEA-COMP:10286"/>
        <dbReference type="ChEBI" id="CHEBI:15378"/>
        <dbReference type="ChEBI" id="CHEBI:57856"/>
        <dbReference type="ChEBI" id="CHEBI:59789"/>
        <dbReference type="ChEBI" id="CHEBI:74495"/>
        <dbReference type="ChEBI" id="CHEBI:82748"/>
        <dbReference type="EC" id="2.1.1.198"/>
    </reaction>
</comment>
<dbReference type="GO" id="GO:0005737">
    <property type="term" value="C:cytoplasm"/>
    <property type="evidence" value="ECO:0007669"/>
    <property type="project" value="UniProtKB-SubCell"/>
</dbReference>
<dbReference type="PANTHER" id="PTHR46111:SF1">
    <property type="entry name" value="RIBOSOMAL RNA SMALL SUBUNIT METHYLTRANSFERASE I"/>
    <property type="match status" value="1"/>
</dbReference>
<keyword evidence="7" id="KW-0812">Transmembrane</keyword>
<dbReference type="InterPro" id="IPR000878">
    <property type="entry name" value="4pyrrol_Mease"/>
</dbReference>
<dbReference type="Gene3D" id="3.40.1010.10">
    <property type="entry name" value="Cobalt-precorrin-4 Transmethylase, Domain 1"/>
    <property type="match status" value="1"/>
</dbReference>
<dbReference type="AlphaFoldDB" id="A0AAW6UE54"/>
<keyword evidence="7" id="KW-0472">Membrane</keyword>
<proteinExistence type="inferred from homology"/>
<sequence>MQKSFKEDKPTLYVVATPIGNLGDISYRAIEVLNDVDIILAEDTRTSGVLLNHYQIKKPMMSYHEFNKEAQENKVIDLLHEGKNLALISDAGTPGISDPGYEIIKAVIDSGFHAVSIPGPSAILAALVISGLIIQPFTFIGFLPRKPSDMKKMIESYQNRKETVIIYESPMRIQKTLNTIYSILGNRNITLSRELTKTFETIIRTTLDKAVSMDHNPKGEYVIIIEGNHNIQTHFDLTIEEHVQEYIKLGHTEKDAMKIVAQERNIKKSEVYKAIKIDS</sequence>
<keyword evidence="7" id="KW-1133">Transmembrane helix</keyword>
<dbReference type="FunFam" id="3.40.1010.10:FF:000007">
    <property type="entry name" value="Ribosomal RNA small subunit methyltransferase I"/>
    <property type="match status" value="1"/>
</dbReference>
<evidence type="ECO:0000313" key="10">
    <source>
        <dbReference type="Proteomes" id="UP001431532"/>
    </source>
</evidence>
<dbReference type="EC" id="2.1.1.198" evidence="6"/>
<dbReference type="PANTHER" id="PTHR46111">
    <property type="entry name" value="RIBOSOMAL RNA SMALL SUBUNIT METHYLTRANSFERASE I"/>
    <property type="match status" value="1"/>
</dbReference>
<dbReference type="InterPro" id="IPR008189">
    <property type="entry name" value="rRNA_ssu_MeTfrase_I"/>
</dbReference>
<evidence type="ECO:0000256" key="3">
    <source>
        <dbReference type="ARBA" id="ARBA00022603"/>
    </source>
</evidence>
<dbReference type="SUPFAM" id="SSF53790">
    <property type="entry name" value="Tetrapyrrole methylase"/>
    <property type="match status" value="1"/>
</dbReference>
<keyword evidence="10" id="KW-1185">Reference proteome</keyword>
<dbReference type="Gene3D" id="3.30.950.10">
    <property type="entry name" value="Methyltransferase, Cobalt-precorrin-4 Transmethylase, Domain 2"/>
    <property type="match status" value="1"/>
</dbReference>
<gene>
    <name evidence="6 9" type="primary">rsmI</name>
    <name evidence="9" type="ORF">QJ521_06885</name>
</gene>
<name>A0AAW6UE54_9MOLU</name>
<evidence type="ECO:0000256" key="1">
    <source>
        <dbReference type="ARBA" id="ARBA00022490"/>
    </source>
</evidence>
<keyword evidence="3 6" id="KW-0489">Methyltransferase</keyword>
<keyword evidence="4 6" id="KW-0808">Transferase</keyword>
<dbReference type="InterPro" id="IPR035996">
    <property type="entry name" value="4pyrrol_Methylase_sf"/>
</dbReference>
<dbReference type="GO" id="GO:0070677">
    <property type="term" value="F:rRNA (cytosine-2'-O-)-methyltransferase activity"/>
    <property type="evidence" value="ECO:0007669"/>
    <property type="project" value="UniProtKB-UniRule"/>
</dbReference>
<dbReference type="NCBIfam" id="TIGR00096">
    <property type="entry name" value="16S rRNA (cytidine(1402)-2'-O)-methyltransferase"/>
    <property type="match status" value="1"/>
</dbReference>
<dbReference type="CDD" id="cd11648">
    <property type="entry name" value="RsmI"/>
    <property type="match status" value="1"/>
</dbReference>
<feature type="transmembrane region" description="Helical" evidence="7">
    <location>
        <begin position="122"/>
        <end position="143"/>
    </location>
</feature>
<evidence type="ECO:0000256" key="4">
    <source>
        <dbReference type="ARBA" id="ARBA00022679"/>
    </source>
</evidence>
<dbReference type="FunFam" id="3.30.950.10:FF:000002">
    <property type="entry name" value="Ribosomal RNA small subunit methyltransferase I"/>
    <property type="match status" value="1"/>
</dbReference>
<comment type="function">
    <text evidence="6">Catalyzes the 2'-O-methylation of the ribose of cytidine 1402 (C1402) in 16S rRNA.</text>
</comment>
<dbReference type="HAMAP" id="MF_01877">
    <property type="entry name" value="16SrRNA_methyltr_I"/>
    <property type="match status" value="1"/>
</dbReference>
<dbReference type="PROSITE" id="PS01296">
    <property type="entry name" value="RSMI"/>
    <property type="match status" value="1"/>
</dbReference>
<dbReference type="InterPro" id="IPR014777">
    <property type="entry name" value="4pyrrole_Mease_sub1"/>
</dbReference>
<keyword evidence="5 6" id="KW-0949">S-adenosyl-L-methionine</keyword>
<dbReference type="Proteomes" id="UP001431532">
    <property type="component" value="Unassembled WGS sequence"/>
</dbReference>
<dbReference type="RefSeq" id="WP_282839713.1">
    <property type="nucleotide sequence ID" value="NZ_JASCXW010000023.1"/>
</dbReference>
<keyword evidence="2 6" id="KW-0698">rRNA processing</keyword>
<evidence type="ECO:0000313" key="9">
    <source>
        <dbReference type="EMBL" id="MDI6453283.1"/>
    </source>
</evidence>
<comment type="similarity">
    <text evidence="6">Belongs to the methyltransferase superfamily. RsmI family.</text>
</comment>
<comment type="subcellular location">
    <subcellularLocation>
        <location evidence="6">Cytoplasm</location>
    </subcellularLocation>
</comment>
<evidence type="ECO:0000256" key="2">
    <source>
        <dbReference type="ARBA" id="ARBA00022552"/>
    </source>
</evidence>
<dbReference type="InterPro" id="IPR018063">
    <property type="entry name" value="SAM_MeTrfase_RsmI_CS"/>
</dbReference>
<dbReference type="InterPro" id="IPR014776">
    <property type="entry name" value="4pyrrole_Mease_sub2"/>
</dbReference>
<organism evidence="9 10">
    <name type="scientific">Peloplasma aerotolerans</name>
    <dbReference type="NCBI Taxonomy" id="3044389"/>
    <lineage>
        <taxon>Bacteria</taxon>
        <taxon>Bacillati</taxon>
        <taxon>Mycoplasmatota</taxon>
        <taxon>Mollicutes</taxon>
        <taxon>Acholeplasmatales</taxon>
        <taxon>Acholeplasmataceae</taxon>
        <taxon>Peloplasma</taxon>
    </lineage>
</organism>
<evidence type="ECO:0000256" key="6">
    <source>
        <dbReference type="HAMAP-Rule" id="MF_01877"/>
    </source>
</evidence>
<comment type="caution">
    <text evidence="9">The sequence shown here is derived from an EMBL/GenBank/DDBJ whole genome shotgun (WGS) entry which is preliminary data.</text>
</comment>
<dbReference type="EMBL" id="JASCXW010000023">
    <property type="protein sequence ID" value="MDI6453283.1"/>
    <property type="molecule type" value="Genomic_DNA"/>
</dbReference>
<evidence type="ECO:0000256" key="5">
    <source>
        <dbReference type="ARBA" id="ARBA00022691"/>
    </source>
</evidence>
<dbReference type="PIRSF" id="PIRSF005917">
    <property type="entry name" value="MTase_YraL"/>
    <property type="match status" value="1"/>
</dbReference>